<dbReference type="InterPro" id="IPR020846">
    <property type="entry name" value="MFS_dom"/>
</dbReference>
<comment type="caution">
    <text evidence="8">The sequence shown here is derived from an EMBL/GenBank/DDBJ whole genome shotgun (WGS) entry which is preliminary data.</text>
</comment>
<evidence type="ECO:0000256" key="1">
    <source>
        <dbReference type="ARBA" id="ARBA00004141"/>
    </source>
</evidence>
<comment type="subcellular location">
    <subcellularLocation>
        <location evidence="1">Membrane</location>
        <topology evidence="1">Multi-pass membrane protein</topology>
    </subcellularLocation>
</comment>
<evidence type="ECO:0000313" key="8">
    <source>
        <dbReference type="EMBL" id="ODN31143.1"/>
    </source>
</evidence>
<dbReference type="InterPro" id="IPR036259">
    <property type="entry name" value="MFS_trans_sf"/>
</dbReference>
<organism evidence="8 9">
    <name type="scientific">Fervidobacterium thailandense</name>
    <dbReference type="NCBI Taxonomy" id="1008305"/>
    <lineage>
        <taxon>Bacteria</taxon>
        <taxon>Thermotogati</taxon>
        <taxon>Thermotogota</taxon>
        <taxon>Thermotogae</taxon>
        <taxon>Thermotogales</taxon>
        <taxon>Fervidobacteriaceae</taxon>
        <taxon>Fervidobacterium</taxon>
    </lineage>
</organism>
<evidence type="ECO:0000256" key="2">
    <source>
        <dbReference type="ARBA" id="ARBA00022448"/>
    </source>
</evidence>
<feature type="transmembrane region" description="Helical" evidence="6">
    <location>
        <begin position="330"/>
        <end position="352"/>
    </location>
</feature>
<feature type="transmembrane region" description="Helical" evidence="6">
    <location>
        <begin position="364"/>
        <end position="384"/>
    </location>
</feature>
<accession>A0A1E3G5L0</accession>
<dbReference type="Gene3D" id="1.20.1250.20">
    <property type="entry name" value="MFS general substrate transporter like domains"/>
    <property type="match status" value="1"/>
</dbReference>
<keyword evidence="5 6" id="KW-0472">Membrane</keyword>
<reference evidence="9" key="1">
    <citation type="submission" date="2016-04" db="EMBL/GenBank/DDBJ databases">
        <title>The genome sequence project of a novel Fervidobacterium isolate from a hot spring in Thailand.</title>
        <authorList>
            <person name="Gonzalez J.M."/>
            <person name="Cuecas A."/>
            <person name="Kanoksilapatham W."/>
        </authorList>
    </citation>
    <scope>NUCLEOTIDE SEQUENCE [LARGE SCALE GENOMIC DNA]</scope>
    <source>
        <strain evidence="9">FC2004</strain>
    </source>
</reference>
<protein>
    <submittedName>
        <fullName evidence="8">MFS transporter</fullName>
    </submittedName>
</protein>
<dbReference type="AlphaFoldDB" id="A0A1E3G5L0"/>
<dbReference type="InterPro" id="IPR005828">
    <property type="entry name" value="MFS_sugar_transport-like"/>
</dbReference>
<evidence type="ECO:0000313" key="9">
    <source>
        <dbReference type="Proteomes" id="UP000094570"/>
    </source>
</evidence>
<feature type="transmembrane region" description="Helical" evidence="6">
    <location>
        <begin position="110"/>
        <end position="132"/>
    </location>
</feature>
<evidence type="ECO:0000256" key="3">
    <source>
        <dbReference type="ARBA" id="ARBA00022692"/>
    </source>
</evidence>
<feature type="transmembrane region" description="Helical" evidence="6">
    <location>
        <begin position="307"/>
        <end position="324"/>
    </location>
</feature>
<feature type="domain" description="Major facilitator superfamily (MFS) profile" evidence="7">
    <location>
        <begin position="20"/>
        <end position="419"/>
    </location>
</feature>
<dbReference type="PANTHER" id="PTHR23511">
    <property type="entry name" value="SYNAPTIC VESICLE GLYCOPROTEIN 2"/>
    <property type="match status" value="1"/>
</dbReference>
<dbReference type="Proteomes" id="UP000094570">
    <property type="component" value="Unassembled WGS sequence"/>
</dbReference>
<dbReference type="InterPro" id="IPR005829">
    <property type="entry name" value="Sugar_transporter_CS"/>
</dbReference>
<feature type="transmembrane region" description="Helical" evidence="6">
    <location>
        <begin position="277"/>
        <end position="298"/>
    </location>
</feature>
<feature type="transmembrane region" description="Helical" evidence="6">
    <location>
        <begin position="242"/>
        <end position="262"/>
    </location>
</feature>
<dbReference type="CDD" id="cd17316">
    <property type="entry name" value="MFS_SV2_like"/>
    <property type="match status" value="1"/>
</dbReference>
<dbReference type="EMBL" id="LWAF01000002">
    <property type="protein sequence ID" value="ODN31143.1"/>
    <property type="molecule type" value="Genomic_DNA"/>
</dbReference>
<feature type="transmembrane region" description="Helical" evidence="6">
    <location>
        <begin position="173"/>
        <end position="191"/>
    </location>
</feature>
<keyword evidence="3 6" id="KW-0812">Transmembrane</keyword>
<evidence type="ECO:0000256" key="4">
    <source>
        <dbReference type="ARBA" id="ARBA00022989"/>
    </source>
</evidence>
<feature type="transmembrane region" description="Helical" evidence="6">
    <location>
        <begin position="88"/>
        <end position="104"/>
    </location>
</feature>
<proteinExistence type="predicted"/>
<keyword evidence="9" id="KW-1185">Reference proteome</keyword>
<evidence type="ECO:0000256" key="6">
    <source>
        <dbReference type="SAM" id="Phobius"/>
    </source>
</evidence>
<dbReference type="GO" id="GO:0016020">
    <property type="term" value="C:membrane"/>
    <property type="evidence" value="ECO:0007669"/>
    <property type="project" value="UniProtKB-SubCell"/>
</dbReference>
<feature type="transmembrane region" description="Helical" evidence="6">
    <location>
        <begin position="396"/>
        <end position="416"/>
    </location>
</feature>
<gene>
    <name evidence="8" type="ORF">A4H02_02440</name>
</gene>
<feature type="transmembrane region" description="Helical" evidence="6">
    <location>
        <begin position="60"/>
        <end position="81"/>
    </location>
</feature>
<dbReference type="Pfam" id="PF00083">
    <property type="entry name" value="Sugar_tr"/>
    <property type="match status" value="1"/>
</dbReference>
<sequence length="424" mass="47205">MESVDVIIEKYVDRRLQNKLLFFTSLMWMFDAAGVLVLSFTLPKISQEWSLSLLQSANVLSSTFVGMLVGALTVGLVSDLFGRKLSNLLYFLFTVVFTALLGASKSAEHFVVLRFLAGVGYGGLMPSVNAYLAEFMSRSMRGAYLVLLEASWALGSIAIGLVAVLTVENSWRISYYVFLVGLALVPFVLMLPESPRFAFKKYGKSGLERVLRVKVTEDVEELPKTKFLVADILRPPYLSRTIAIWSSWFVVSFVYYTLFSWAPKIFAQKGISDVKSLWFTFFMMVAQLPGYLSAAYFIEKIGRKHSLFIYFVGMAAFSIVWAFVSNTVQLTIAALALSFFTLGVWGLVYAYTPELYPTPLRATGNGMAGVVARIAGIFAPQYGGYMLSKGNSLFQIFLWLSVLSVVASLVVMCFGIETKNKEIK</sequence>
<feature type="transmembrane region" description="Helical" evidence="6">
    <location>
        <begin position="20"/>
        <end position="40"/>
    </location>
</feature>
<dbReference type="PROSITE" id="PS50850">
    <property type="entry name" value="MFS"/>
    <property type="match status" value="1"/>
</dbReference>
<keyword evidence="2" id="KW-0813">Transport</keyword>
<dbReference type="PROSITE" id="PS00217">
    <property type="entry name" value="SUGAR_TRANSPORT_2"/>
    <property type="match status" value="1"/>
</dbReference>
<keyword evidence="4 6" id="KW-1133">Transmembrane helix</keyword>
<dbReference type="GO" id="GO:0022857">
    <property type="term" value="F:transmembrane transporter activity"/>
    <property type="evidence" value="ECO:0007669"/>
    <property type="project" value="InterPro"/>
</dbReference>
<feature type="transmembrane region" description="Helical" evidence="6">
    <location>
        <begin position="144"/>
        <end position="167"/>
    </location>
</feature>
<dbReference type="SUPFAM" id="SSF103473">
    <property type="entry name" value="MFS general substrate transporter"/>
    <property type="match status" value="1"/>
</dbReference>
<dbReference type="PANTHER" id="PTHR23511:SF34">
    <property type="entry name" value="SYNAPTIC VESICLE GLYCOPROTEIN 2"/>
    <property type="match status" value="1"/>
</dbReference>
<evidence type="ECO:0000259" key="7">
    <source>
        <dbReference type="PROSITE" id="PS50850"/>
    </source>
</evidence>
<dbReference type="RefSeq" id="WP_069292565.1">
    <property type="nucleotide sequence ID" value="NZ_CP140110.1"/>
</dbReference>
<name>A0A1E3G5L0_9BACT</name>
<evidence type="ECO:0000256" key="5">
    <source>
        <dbReference type="ARBA" id="ARBA00023136"/>
    </source>
</evidence>
<dbReference type="STRING" id="1008305.A4H02_02440"/>